<accession>A0AA47N7H8</accession>
<keyword evidence="1" id="KW-1133">Transmembrane helix</keyword>
<gene>
    <name evidence="3" type="primary">ZBED1_255</name>
    <name evidence="3" type="ORF">N1851_005354</name>
</gene>
<feature type="transmembrane region" description="Helical" evidence="1">
    <location>
        <begin position="533"/>
        <end position="557"/>
    </location>
</feature>
<comment type="caution">
    <text evidence="3">The sequence shown here is derived from an EMBL/GenBank/DDBJ whole genome shotgun (WGS) entry which is preliminary data.</text>
</comment>
<keyword evidence="1" id="KW-0472">Membrane</keyword>
<feature type="domain" description="HAT C-terminal dimerisation" evidence="2">
    <location>
        <begin position="430"/>
        <end position="501"/>
    </location>
</feature>
<evidence type="ECO:0000313" key="3">
    <source>
        <dbReference type="EMBL" id="KAK0152987.1"/>
    </source>
</evidence>
<proteinExistence type="predicted"/>
<dbReference type="PANTHER" id="PTHR46481">
    <property type="entry name" value="ZINC FINGER BED DOMAIN-CONTAINING PROTEIN 4"/>
    <property type="match status" value="1"/>
</dbReference>
<organism evidence="3 4">
    <name type="scientific">Merluccius polli</name>
    <name type="common">Benguela hake</name>
    <name type="synonym">Merluccius cadenati</name>
    <dbReference type="NCBI Taxonomy" id="89951"/>
    <lineage>
        <taxon>Eukaryota</taxon>
        <taxon>Metazoa</taxon>
        <taxon>Chordata</taxon>
        <taxon>Craniata</taxon>
        <taxon>Vertebrata</taxon>
        <taxon>Euteleostomi</taxon>
        <taxon>Actinopterygii</taxon>
        <taxon>Neopterygii</taxon>
        <taxon>Teleostei</taxon>
        <taxon>Neoteleostei</taxon>
        <taxon>Acanthomorphata</taxon>
        <taxon>Zeiogadaria</taxon>
        <taxon>Gadariae</taxon>
        <taxon>Gadiformes</taxon>
        <taxon>Gadoidei</taxon>
        <taxon>Merlucciidae</taxon>
        <taxon>Merluccius</taxon>
    </lineage>
</organism>
<keyword evidence="4" id="KW-1185">Reference proteome</keyword>
<keyword evidence="1" id="KW-0812">Transmembrane</keyword>
<dbReference type="SUPFAM" id="SSF140996">
    <property type="entry name" value="Hermes dimerisation domain"/>
    <property type="match status" value="1"/>
</dbReference>
<feature type="transmembrane region" description="Helical" evidence="1">
    <location>
        <begin position="505"/>
        <end position="526"/>
    </location>
</feature>
<dbReference type="InterPro" id="IPR052035">
    <property type="entry name" value="ZnF_BED_domain_contain"/>
</dbReference>
<evidence type="ECO:0000259" key="2">
    <source>
        <dbReference type="Pfam" id="PF05699"/>
    </source>
</evidence>
<dbReference type="SUPFAM" id="SSF53098">
    <property type="entry name" value="Ribonuclease H-like"/>
    <property type="match status" value="1"/>
</dbReference>
<dbReference type="InterPro" id="IPR012337">
    <property type="entry name" value="RNaseH-like_sf"/>
</dbReference>
<dbReference type="Pfam" id="PF05699">
    <property type="entry name" value="Dimer_Tnp_hAT"/>
    <property type="match status" value="1"/>
</dbReference>
<dbReference type="InterPro" id="IPR008906">
    <property type="entry name" value="HATC_C_dom"/>
</dbReference>
<dbReference type="GO" id="GO:0046983">
    <property type="term" value="F:protein dimerization activity"/>
    <property type="evidence" value="ECO:0007669"/>
    <property type="project" value="InterPro"/>
</dbReference>
<protein>
    <submittedName>
        <fullName evidence="3">Zinc finger BED domain-containing protein 1</fullName>
    </submittedName>
</protein>
<dbReference type="Proteomes" id="UP001174136">
    <property type="component" value="Unassembled WGS sequence"/>
</dbReference>
<dbReference type="AlphaFoldDB" id="A0AA47N7H8"/>
<dbReference type="PANTHER" id="PTHR46481:SF9">
    <property type="entry name" value="ZINC FINGER BED DOMAIN-CONTAINING PROTEIN 1-LIKE"/>
    <property type="match status" value="1"/>
</dbReference>
<reference evidence="3" key="1">
    <citation type="journal article" date="2023" name="Front. Mar. Sci.">
        <title>A new Merluccius polli reference genome to investigate the effects of global change in West African waters.</title>
        <authorList>
            <person name="Mateo J.L."/>
            <person name="Blanco-Fernandez C."/>
            <person name="Garcia-Vazquez E."/>
            <person name="Machado-Schiaffino G."/>
        </authorList>
    </citation>
    <scope>NUCLEOTIDE SEQUENCE</scope>
    <source>
        <strain evidence="3">C29</strain>
        <tissue evidence="3">Fin</tissue>
    </source>
</reference>
<evidence type="ECO:0000313" key="4">
    <source>
        <dbReference type="Proteomes" id="UP001174136"/>
    </source>
</evidence>
<sequence length="884" mass="98779">MLPISIVEGEVFGNLMNIMEPAYNIPSRRTVTRLIETQYEERKEEELFKKLATAESVALTTDCWTALTAESYITITCHYIGDDWEINSAVLLTESLPGRHTADCLAEKLNGAVEQWGIEGRVIACVHDNAANIVAANRPTRVSWVSVACFAHTLQLAINDGFALYLNRVISAAGKLVGHFNHSTVASKALQKKQEQMGLASHRLIQSCKTHWNSVCEMFDRLVEQRWAVAAVLSDRTVTKLQDARILELKDEYWQLMEETQPVLRALKCATTVMSAEKDVSISNTYPITFGLINAHLMRKGDGPKVIEFKTKVRSSLSTRMNVQSAEFVSSAPMLSAMLDPRHKHLGFLTPAQRVVANAKLVELGEAVETISGVAIEQAGGHADDGSANTGAAAAATQASAMALLLGEQYSTQLDTGIDTEVNNFLRDTPPPLDCNPTDWWKVNGRRFPRLAKLARQYLCIPATSVPSERVFSAAGLTVTRLRSRLTPEHVNMLIFLNKNLTDEVGGVALFTAYIWFLVLALGRFCALRFTCLLRLLSLLTIVDLSLKATFHVYGWWAFPSLCSTVPVGKRSRPDTEATVLAAAGMGTSHEIEMLELMVVGMGTSHEIEMLQLMVVGMGTSSVIETQELGVDPAHNTPGQMKRGREQARHHLLQCLLWKPEEFDVGVAESPPHPHGCQVPRTPELHAHVEQAQMEGFLCHVDLLRKLHPLKQRIACNTLRDPGVIRSMGSLAKNHEQSAKRQYDITHISHCVFEKLSMGLARELGLSDVQLLHLCWPVDQELFPLLPLHWPVDQELFPLLPLHWPVDQELFPLLPLHWPIDQELFPLLPLHWPVDQELFPLLPLHWPVDQELFPLLLLHWLVHQELFPLLHLPHTSHALMVDES</sequence>
<dbReference type="EMBL" id="JAOPHQ010000875">
    <property type="protein sequence ID" value="KAK0152987.1"/>
    <property type="molecule type" value="Genomic_DNA"/>
</dbReference>
<evidence type="ECO:0000256" key="1">
    <source>
        <dbReference type="SAM" id="Phobius"/>
    </source>
</evidence>
<name>A0AA47N7H8_MERPO</name>